<reference evidence="1 2" key="1">
    <citation type="journal article" date="2019" name="PLoS Biol.">
        <title>Sex chromosomes control vertical transmission of feminizing Wolbachia symbionts in an isopod.</title>
        <authorList>
            <person name="Becking T."/>
            <person name="Chebbi M.A."/>
            <person name="Giraud I."/>
            <person name="Moumen B."/>
            <person name="Laverre T."/>
            <person name="Caubet Y."/>
            <person name="Peccoud J."/>
            <person name="Gilbert C."/>
            <person name="Cordaux R."/>
        </authorList>
    </citation>
    <scope>NUCLEOTIDE SEQUENCE [LARGE SCALE GENOMIC DNA]</scope>
    <source>
        <strain evidence="1">ANa2</strain>
        <tissue evidence="1">Whole body excluding digestive tract and cuticle</tissue>
    </source>
</reference>
<sequence length="124" mass="14586">MKTCVFRLWIFTHMSKRKDGLNKKSVHCVTNQNKNNFAFRKVRGSLILLFSYKFNSKLDFGSIYCTHWIFRQYVLIGRVSAVDILLANESYNFPDVINTGKEYKRGQLSLSFPPKSPFLKIFNY</sequence>
<evidence type="ECO:0000313" key="2">
    <source>
        <dbReference type="Proteomes" id="UP000326759"/>
    </source>
</evidence>
<name>A0A5N5SJJ7_9CRUS</name>
<comment type="caution">
    <text evidence="1">The sequence shown here is derived from an EMBL/GenBank/DDBJ whole genome shotgun (WGS) entry which is preliminary data.</text>
</comment>
<dbReference type="AlphaFoldDB" id="A0A5N5SJJ7"/>
<feature type="non-terminal residue" evidence="1">
    <location>
        <position position="124"/>
    </location>
</feature>
<organism evidence="1 2">
    <name type="scientific">Armadillidium nasatum</name>
    <dbReference type="NCBI Taxonomy" id="96803"/>
    <lineage>
        <taxon>Eukaryota</taxon>
        <taxon>Metazoa</taxon>
        <taxon>Ecdysozoa</taxon>
        <taxon>Arthropoda</taxon>
        <taxon>Crustacea</taxon>
        <taxon>Multicrustacea</taxon>
        <taxon>Malacostraca</taxon>
        <taxon>Eumalacostraca</taxon>
        <taxon>Peracarida</taxon>
        <taxon>Isopoda</taxon>
        <taxon>Oniscidea</taxon>
        <taxon>Crinocheta</taxon>
        <taxon>Armadillidiidae</taxon>
        <taxon>Armadillidium</taxon>
    </lineage>
</organism>
<proteinExistence type="predicted"/>
<keyword evidence="2" id="KW-1185">Reference proteome</keyword>
<gene>
    <name evidence="1" type="ORF">Anas_11596</name>
</gene>
<dbReference type="Proteomes" id="UP000326759">
    <property type="component" value="Unassembled WGS sequence"/>
</dbReference>
<protein>
    <submittedName>
        <fullName evidence="1">Uncharacterized protein</fullName>
    </submittedName>
</protein>
<accession>A0A5N5SJJ7</accession>
<dbReference type="EMBL" id="SEYY01024286">
    <property type="protein sequence ID" value="KAB7494234.1"/>
    <property type="molecule type" value="Genomic_DNA"/>
</dbReference>
<evidence type="ECO:0000313" key="1">
    <source>
        <dbReference type="EMBL" id="KAB7494234.1"/>
    </source>
</evidence>